<evidence type="ECO:0000256" key="1">
    <source>
        <dbReference type="ARBA" id="ARBA00022723"/>
    </source>
</evidence>
<evidence type="ECO:0000313" key="4">
    <source>
        <dbReference type="EMBL" id="DAF45267.1"/>
    </source>
</evidence>
<dbReference type="PANTHER" id="PTHR46124:SF4">
    <property type="entry name" value="HYDROLASE TATD"/>
    <property type="match status" value="1"/>
</dbReference>
<dbReference type="PIRSF" id="PIRSF005902">
    <property type="entry name" value="DNase_TatD"/>
    <property type="match status" value="1"/>
</dbReference>
<feature type="region of interest" description="Disordered" evidence="3">
    <location>
        <begin position="260"/>
        <end position="293"/>
    </location>
</feature>
<keyword evidence="2" id="KW-0378">Hydrolase</keyword>
<feature type="compositionally biased region" description="Polar residues" evidence="3">
    <location>
        <begin position="282"/>
        <end position="293"/>
    </location>
</feature>
<dbReference type="Gene3D" id="3.20.20.140">
    <property type="entry name" value="Metal-dependent hydrolases"/>
    <property type="match status" value="1"/>
</dbReference>
<reference evidence="4" key="1">
    <citation type="journal article" date="2021" name="Proc. Natl. Acad. Sci. U.S.A.">
        <title>A Catalog of Tens of Thousands of Viruses from Human Metagenomes Reveals Hidden Associations with Chronic Diseases.</title>
        <authorList>
            <person name="Tisza M.J."/>
            <person name="Buck C.B."/>
        </authorList>
    </citation>
    <scope>NUCLEOTIDE SEQUENCE</scope>
    <source>
        <strain evidence="4">CtBLh2</strain>
    </source>
</reference>
<dbReference type="InterPro" id="IPR001130">
    <property type="entry name" value="TatD-like"/>
</dbReference>
<dbReference type="Pfam" id="PF01026">
    <property type="entry name" value="TatD_DNase"/>
    <property type="match status" value="1"/>
</dbReference>
<dbReference type="GO" id="GO:0046872">
    <property type="term" value="F:metal ion binding"/>
    <property type="evidence" value="ECO:0007669"/>
    <property type="project" value="UniProtKB-KW"/>
</dbReference>
<dbReference type="InterPro" id="IPR032466">
    <property type="entry name" value="Metal_Hydrolase"/>
</dbReference>
<dbReference type="InterPro" id="IPR015991">
    <property type="entry name" value="TatD/YcfH-like"/>
</dbReference>
<dbReference type="FunFam" id="3.20.20.140:FF:000005">
    <property type="entry name" value="TatD family hydrolase"/>
    <property type="match status" value="1"/>
</dbReference>
<proteinExistence type="predicted"/>
<keyword evidence="1" id="KW-0479">Metal-binding</keyword>
<dbReference type="NCBIfam" id="TIGR00010">
    <property type="entry name" value="YchF/TatD family DNA exonuclease"/>
    <property type="match status" value="1"/>
</dbReference>
<evidence type="ECO:0000256" key="3">
    <source>
        <dbReference type="SAM" id="MobiDB-lite"/>
    </source>
</evidence>
<organism evidence="4">
    <name type="scientific">Siphoviridae sp. ctBLh2</name>
    <dbReference type="NCBI Taxonomy" id="2827803"/>
    <lineage>
        <taxon>Viruses</taxon>
        <taxon>Duplodnaviria</taxon>
        <taxon>Heunggongvirae</taxon>
        <taxon>Uroviricota</taxon>
        <taxon>Caudoviricetes</taxon>
    </lineage>
</organism>
<evidence type="ECO:0000256" key="2">
    <source>
        <dbReference type="ARBA" id="ARBA00022801"/>
    </source>
</evidence>
<sequence length="293" mass="32769">MNLIDTHSHLYGPEFDEDREEALARAAGAGVGRLLLPAIDSESHDRLFDLCRQHPQRCVPMIGLHPTSVNDNPRWQEELELVEQLLAAPPEGIPSFCAIGEIGLDFYWSRDFREQQTKAFRRQIELALQYDLPIAVHTRNAWPETVALMREYAGRGLRGVFHAYSDTLETYRELRSLGDFRFGIGGVVTFKKSLLAAIVPEMELDDLVLETDCPYLTPAPHRGERNESAYVRFVCNEVARLKGLTSDEVADATTASAERLFRLNGASSGQDGTKPRPAPAQGSETDNQPHIQP</sequence>
<protein>
    <submittedName>
        <fullName evidence="4">TatD related DNase</fullName>
    </submittedName>
</protein>
<dbReference type="SUPFAM" id="SSF51556">
    <property type="entry name" value="Metallo-dependent hydrolases"/>
    <property type="match status" value="1"/>
</dbReference>
<dbReference type="CDD" id="cd01310">
    <property type="entry name" value="TatD_DNAse"/>
    <property type="match status" value="1"/>
</dbReference>
<accession>A0A8S5S373</accession>
<dbReference type="GO" id="GO:0016788">
    <property type="term" value="F:hydrolase activity, acting on ester bonds"/>
    <property type="evidence" value="ECO:0007669"/>
    <property type="project" value="InterPro"/>
</dbReference>
<name>A0A8S5S373_9CAUD</name>
<dbReference type="EMBL" id="BK032514">
    <property type="protein sequence ID" value="DAF45267.1"/>
    <property type="molecule type" value="Genomic_DNA"/>
</dbReference>
<dbReference type="GO" id="GO:0004536">
    <property type="term" value="F:DNA nuclease activity"/>
    <property type="evidence" value="ECO:0007669"/>
    <property type="project" value="InterPro"/>
</dbReference>
<dbReference type="PANTHER" id="PTHR46124">
    <property type="entry name" value="D-AMINOACYL-TRNA DEACYLASE"/>
    <property type="match status" value="1"/>
</dbReference>